<feature type="transmembrane region" description="Helical" evidence="1">
    <location>
        <begin position="124"/>
        <end position="144"/>
    </location>
</feature>
<dbReference type="OrthoDB" id="3463898at2"/>
<feature type="transmembrane region" description="Helical" evidence="1">
    <location>
        <begin position="101"/>
        <end position="118"/>
    </location>
</feature>
<evidence type="ECO:0000313" key="3">
    <source>
        <dbReference type="Proteomes" id="UP000192674"/>
    </source>
</evidence>
<dbReference type="Proteomes" id="UP000192674">
    <property type="component" value="Unassembled WGS sequence"/>
</dbReference>
<feature type="transmembrane region" description="Helical" evidence="1">
    <location>
        <begin position="252"/>
        <end position="271"/>
    </location>
</feature>
<feature type="transmembrane region" description="Helical" evidence="1">
    <location>
        <begin position="355"/>
        <end position="377"/>
    </location>
</feature>
<dbReference type="AlphaFoldDB" id="A0A1Y5XYH0"/>
<feature type="transmembrane region" description="Helical" evidence="1">
    <location>
        <begin position="75"/>
        <end position="96"/>
    </location>
</feature>
<keyword evidence="1" id="KW-0472">Membrane</keyword>
<feature type="transmembrane region" description="Helical" evidence="1">
    <location>
        <begin position="156"/>
        <end position="179"/>
    </location>
</feature>
<evidence type="ECO:0000313" key="2">
    <source>
        <dbReference type="EMBL" id="SMD21663.1"/>
    </source>
</evidence>
<evidence type="ECO:0000256" key="1">
    <source>
        <dbReference type="SAM" id="Phobius"/>
    </source>
</evidence>
<gene>
    <name evidence="2" type="ORF">SAMN05661093_06946</name>
</gene>
<feature type="transmembrane region" description="Helical" evidence="1">
    <location>
        <begin position="329"/>
        <end position="348"/>
    </location>
</feature>
<protein>
    <submittedName>
        <fullName evidence="2">Uncharacterized protein</fullName>
    </submittedName>
</protein>
<organism evidence="2 3">
    <name type="scientific">Kibdelosporangium aridum</name>
    <dbReference type="NCBI Taxonomy" id="2030"/>
    <lineage>
        <taxon>Bacteria</taxon>
        <taxon>Bacillati</taxon>
        <taxon>Actinomycetota</taxon>
        <taxon>Actinomycetes</taxon>
        <taxon>Pseudonocardiales</taxon>
        <taxon>Pseudonocardiaceae</taxon>
        <taxon>Kibdelosporangium</taxon>
    </lineage>
</organism>
<keyword evidence="1" id="KW-0812">Transmembrane</keyword>
<dbReference type="EMBL" id="FWXV01000007">
    <property type="protein sequence ID" value="SMD21663.1"/>
    <property type="molecule type" value="Genomic_DNA"/>
</dbReference>
<reference evidence="2 3" key="1">
    <citation type="submission" date="2017-04" db="EMBL/GenBank/DDBJ databases">
        <authorList>
            <person name="Afonso C.L."/>
            <person name="Miller P.J."/>
            <person name="Scott M.A."/>
            <person name="Spackman E."/>
            <person name="Goraichik I."/>
            <person name="Dimitrov K.M."/>
            <person name="Suarez D.L."/>
            <person name="Swayne D.E."/>
        </authorList>
    </citation>
    <scope>NUCLEOTIDE SEQUENCE [LARGE SCALE GENOMIC DNA]</scope>
    <source>
        <strain evidence="2 3">DSM 43828</strain>
    </source>
</reference>
<feature type="transmembrane region" description="Helical" evidence="1">
    <location>
        <begin position="525"/>
        <end position="545"/>
    </location>
</feature>
<keyword evidence="3" id="KW-1185">Reference proteome</keyword>
<feature type="transmembrane region" description="Helical" evidence="1">
    <location>
        <begin position="283"/>
        <end position="302"/>
    </location>
</feature>
<proteinExistence type="predicted"/>
<name>A0A1Y5XYH0_KIBAR</name>
<sequence>MGGSRRFVVPGVSAVLALIVLGPVLGTGFTLNYDMVFTPRQPLVPDSLGLGTSVARSVPADAVVALLTSIVPGDLVQKAVLFLILFMACWGAGRLVPTESVAIRVVAAVWYGWSAYLAERLLMGHWALLVAYACLPWIASAALAMRRNEPRAFAKVIVACAPACITPTGGLLAVVLAIVCSGKQALVITIPTGVLLNLPWIVPSVLRPGGTLSSPDGVAAFAARAENWATPVVSVLGTGGIWNAEVTPASRAMPVIPILVLFSLVVAFIGLRSLAARWGLAPALSLVLLGVAGVVLAVFTTLPGGEDAMRWAVTHVPGAGLLRDSQKWVAWWALPLAIGFALGVQAASKYLSNRVGLITVATILPILAMPDLAWGGFKQLEAVRYPVDWITVSDIIADDPQSGDVLTLPMASFRRYPWNENRTQLDPAPRILPRTTVIDDVVVVDGRPITGEDPRVNEIRQTLEDNGNLGVHGIGWVLVEHRTPGRVEQATLDRLKHEWSGPWLSLYRVPGMIARPPAGPPSLPVLAADSVVLTVILGALLWLVLPAGRFIRRSRLRTAKE</sequence>
<accession>A0A1Y5XYH0</accession>
<keyword evidence="1" id="KW-1133">Transmembrane helix</keyword>